<evidence type="ECO:0000313" key="9">
    <source>
        <dbReference type="Proteomes" id="UP000282289"/>
    </source>
</evidence>
<dbReference type="InterPro" id="IPR006311">
    <property type="entry name" value="TAT_signal"/>
</dbReference>
<dbReference type="GO" id="GO:0016491">
    <property type="term" value="F:oxidoreductase activity"/>
    <property type="evidence" value="ECO:0007669"/>
    <property type="project" value="UniProtKB-KW"/>
</dbReference>
<dbReference type="InterPro" id="IPR011706">
    <property type="entry name" value="Cu-oxidase_C"/>
</dbReference>
<dbReference type="InterPro" id="IPR019546">
    <property type="entry name" value="TAT_signal_bac_arc"/>
</dbReference>
<dbReference type="InterPro" id="IPR011707">
    <property type="entry name" value="Cu-oxidase-like_N"/>
</dbReference>
<evidence type="ECO:0000256" key="3">
    <source>
        <dbReference type="ARBA" id="ARBA00023002"/>
    </source>
</evidence>
<dbReference type="EMBL" id="RBQT01000020">
    <property type="protein sequence ID" value="RMP83711.1"/>
    <property type="molecule type" value="Genomic_DNA"/>
</dbReference>
<keyword evidence="2" id="KW-0732">Signal</keyword>
<dbReference type="Proteomes" id="UP000282289">
    <property type="component" value="Unassembled WGS sequence"/>
</dbReference>
<dbReference type="PROSITE" id="PS00079">
    <property type="entry name" value="MULTICOPPER_OXIDASE1"/>
    <property type="match status" value="1"/>
</dbReference>
<dbReference type="NCBIfam" id="TIGR01480">
    <property type="entry name" value="copper_res_A"/>
    <property type="match status" value="1"/>
</dbReference>
<dbReference type="Gene3D" id="2.60.40.420">
    <property type="entry name" value="Cupredoxins - blue copper proteins"/>
    <property type="match status" value="3"/>
</dbReference>
<feature type="domain" description="Plastocyanin-like" evidence="5">
    <location>
        <begin position="172"/>
        <end position="345"/>
    </location>
</feature>
<dbReference type="PROSITE" id="PS00080">
    <property type="entry name" value="MULTICOPPER_OXIDASE2"/>
    <property type="match status" value="1"/>
</dbReference>
<dbReference type="Pfam" id="PF07731">
    <property type="entry name" value="Cu-oxidase_2"/>
    <property type="match status" value="1"/>
</dbReference>
<dbReference type="InterPro" id="IPR008972">
    <property type="entry name" value="Cupredoxin"/>
</dbReference>
<dbReference type="Pfam" id="PF07732">
    <property type="entry name" value="Cu-oxidase_3"/>
    <property type="match status" value="1"/>
</dbReference>
<sequence length="618" mass="68540">MQSKTSRRTFVKGLTAGAILGGLGLWRTPLWAATSFGETNVLSGTEFDLFIGETPVNITGSPRTALTINGGIPGPLLRWREGDTVTLRVKNRLKDMTSIHWHGIILPANMDGVPGLSFGGIAPDGTYVYQFKVKQNGTYWYHSHTGFQEQVGVYGPLVIEAKEPEPFEYDRDHVVMLTDWTDEDPTALMKTLKKQADYYNNHKRTVGDFIKDVADSGWSATVADRKMWAEMKMNPTDIADVSGATYTYLMNGHAPDSNWTGTFKPGEKLRLRFINGSAMSYFDVRIPGLKMTVVAADGLYVKPVTVDEFRIATAETFDVIVEPTQDAYTLFAQSMDRTGYARGTLAVRPGLAAPVPELDPRPLVTMADMGMAGMDHGSMSGMGDMAGMDHSKMAGAQDNSMQGMSGMDGGDMKGMNHGATRDISGMDSMAAMDHSKMSMGGMEEMQQHPASESNNPLVDMQAMSTSPKLDDPGMGLRENGRKVLTYSDLKSTFEDPDGREPSRTIELHLTGHMEKFSWSFNGVKFSDAEPLKLKYGERVRIVLVNDTMMTHPIHLHGMWSDLEDENGQFLVRKHTIDMPPGSKRSYRVTADALGRWAYHCHLLYHMEMGMFREVRVEE</sequence>
<accession>A0A7Z6XZN8</accession>
<evidence type="ECO:0000256" key="2">
    <source>
        <dbReference type="ARBA" id="ARBA00022729"/>
    </source>
</evidence>
<keyword evidence="3" id="KW-0560">Oxidoreductase</keyword>
<evidence type="ECO:0000259" key="6">
    <source>
        <dbReference type="Pfam" id="PF07731"/>
    </source>
</evidence>
<dbReference type="CDD" id="cd13896">
    <property type="entry name" value="CuRO_3_CopA"/>
    <property type="match status" value="1"/>
</dbReference>
<evidence type="ECO:0000256" key="4">
    <source>
        <dbReference type="ARBA" id="ARBA00023008"/>
    </source>
</evidence>
<protein>
    <recommendedName>
        <fullName evidence="10">Copper resistance protein A</fullName>
    </recommendedName>
</protein>
<keyword evidence="1" id="KW-0479">Metal-binding</keyword>
<dbReference type="InterPro" id="IPR034284">
    <property type="entry name" value="CuRO_1_CopA"/>
</dbReference>
<dbReference type="PANTHER" id="PTHR11709:SF394">
    <property type="entry name" value="FI03373P-RELATED"/>
    <property type="match status" value="1"/>
</dbReference>
<dbReference type="InterPro" id="IPR034279">
    <property type="entry name" value="CuRO_3_CopA"/>
</dbReference>
<evidence type="ECO:0000259" key="5">
    <source>
        <dbReference type="Pfam" id="PF00394"/>
    </source>
</evidence>
<dbReference type="SUPFAM" id="SSF49503">
    <property type="entry name" value="Cupredoxins"/>
    <property type="match status" value="3"/>
</dbReference>
<name>A0A7Z6XZN8_PSESF</name>
<dbReference type="GO" id="GO:0005507">
    <property type="term" value="F:copper ion binding"/>
    <property type="evidence" value="ECO:0007669"/>
    <property type="project" value="InterPro"/>
</dbReference>
<dbReference type="InterPro" id="IPR002355">
    <property type="entry name" value="Cu_oxidase_Cu_BS"/>
</dbReference>
<dbReference type="GO" id="GO:0042597">
    <property type="term" value="C:periplasmic space"/>
    <property type="evidence" value="ECO:0007669"/>
    <property type="project" value="InterPro"/>
</dbReference>
<evidence type="ECO:0008006" key="10">
    <source>
        <dbReference type="Google" id="ProtNLM"/>
    </source>
</evidence>
<dbReference type="InterPro" id="IPR045087">
    <property type="entry name" value="Cu-oxidase_fam"/>
</dbReference>
<dbReference type="CDD" id="cd13874">
    <property type="entry name" value="CuRO_2_CopA"/>
    <property type="match status" value="1"/>
</dbReference>
<dbReference type="Pfam" id="PF00394">
    <property type="entry name" value="Cu-oxidase"/>
    <property type="match status" value="1"/>
</dbReference>
<proteinExistence type="predicted"/>
<evidence type="ECO:0000313" key="8">
    <source>
        <dbReference type="EMBL" id="RMP83711.1"/>
    </source>
</evidence>
<dbReference type="PANTHER" id="PTHR11709">
    <property type="entry name" value="MULTI-COPPER OXIDASE"/>
    <property type="match status" value="1"/>
</dbReference>
<dbReference type="InterPro" id="IPR034282">
    <property type="entry name" value="CuRO_2_CopA"/>
</dbReference>
<dbReference type="CDD" id="cd13848">
    <property type="entry name" value="CuRO_1_CopA"/>
    <property type="match status" value="1"/>
</dbReference>
<dbReference type="AlphaFoldDB" id="A0A7Z6XZN8"/>
<feature type="domain" description="Plastocyanin-like" evidence="6">
    <location>
        <begin position="500"/>
        <end position="617"/>
    </location>
</feature>
<dbReference type="RefSeq" id="WP_122280368.1">
    <property type="nucleotide sequence ID" value="NZ_RBQT01000020.1"/>
</dbReference>
<organism evidence="8 9">
    <name type="scientific">Pseudomonas syringae pv. actinidiae</name>
    <dbReference type="NCBI Taxonomy" id="103796"/>
    <lineage>
        <taxon>Bacteria</taxon>
        <taxon>Pseudomonadati</taxon>
        <taxon>Pseudomonadota</taxon>
        <taxon>Gammaproteobacteria</taxon>
        <taxon>Pseudomonadales</taxon>
        <taxon>Pseudomonadaceae</taxon>
        <taxon>Pseudomonas</taxon>
        <taxon>Pseudomonas syringae</taxon>
    </lineage>
</organism>
<dbReference type="InterPro" id="IPR033138">
    <property type="entry name" value="Cu_oxidase_CS"/>
</dbReference>
<dbReference type="PROSITE" id="PS51318">
    <property type="entry name" value="TAT"/>
    <property type="match status" value="1"/>
</dbReference>
<dbReference type="InterPro" id="IPR001117">
    <property type="entry name" value="Cu-oxidase_2nd"/>
</dbReference>
<dbReference type="InterPro" id="IPR006376">
    <property type="entry name" value="Cu-R_CopA"/>
</dbReference>
<reference evidence="8 9" key="1">
    <citation type="submission" date="2018-08" db="EMBL/GenBank/DDBJ databases">
        <title>Recombination of ecologically and evolutionarily significant loci maintains genetic cohesion in the Pseudomonas syringae species complex.</title>
        <authorList>
            <person name="Dillon M."/>
            <person name="Thakur S."/>
            <person name="Almeida R.N.D."/>
            <person name="Weir B.S."/>
            <person name="Guttman D.S."/>
        </authorList>
    </citation>
    <scope>NUCLEOTIDE SEQUENCE [LARGE SCALE GENOMIC DNA]</scope>
    <source>
        <strain evidence="8 9">ICMP 19589</strain>
    </source>
</reference>
<comment type="caution">
    <text evidence="8">The sequence shown here is derived from an EMBL/GenBank/DDBJ whole genome shotgun (WGS) entry which is preliminary data.</text>
</comment>
<dbReference type="NCBIfam" id="TIGR01409">
    <property type="entry name" value="TAT_signal_seq"/>
    <property type="match status" value="1"/>
</dbReference>
<gene>
    <name evidence="8" type="ORF">ALQ15_200134</name>
</gene>
<evidence type="ECO:0000256" key="1">
    <source>
        <dbReference type="ARBA" id="ARBA00022723"/>
    </source>
</evidence>
<keyword evidence="4" id="KW-0186">Copper</keyword>
<feature type="domain" description="Plastocyanin-like" evidence="7">
    <location>
        <begin position="53"/>
        <end position="163"/>
    </location>
</feature>
<evidence type="ECO:0000259" key="7">
    <source>
        <dbReference type="Pfam" id="PF07732"/>
    </source>
</evidence>